<dbReference type="PROSITE" id="PS51019">
    <property type="entry name" value="REELIN"/>
    <property type="match status" value="1"/>
</dbReference>
<dbReference type="OrthoDB" id="6418377at2759"/>
<dbReference type="AlphaFoldDB" id="A0A2G9RPT9"/>
<protein>
    <submittedName>
        <fullName evidence="3">Defense protein 3</fullName>
    </submittedName>
</protein>
<feature type="domain" description="Reelin" evidence="2">
    <location>
        <begin position="16"/>
        <end position="179"/>
    </location>
</feature>
<dbReference type="CDD" id="cd08544">
    <property type="entry name" value="Reeler"/>
    <property type="match status" value="1"/>
</dbReference>
<dbReference type="Proteomes" id="UP000228934">
    <property type="component" value="Unassembled WGS sequence"/>
</dbReference>
<dbReference type="InterPro" id="IPR051237">
    <property type="entry name" value="Ferric-chelate_Red/DefProt"/>
</dbReference>
<evidence type="ECO:0000259" key="2">
    <source>
        <dbReference type="PROSITE" id="PS51019"/>
    </source>
</evidence>
<keyword evidence="4" id="KW-1185">Reference proteome</keyword>
<gene>
    <name evidence="3" type="ORF">AB205_0094930</name>
</gene>
<dbReference type="Gene3D" id="2.60.40.4060">
    <property type="entry name" value="Reeler domain"/>
    <property type="match status" value="1"/>
</dbReference>
<organism evidence="3 4">
    <name type="scientific">Aquarana catesbeiana</name>
    <name type="common">American bullfrog</name>
    <name type="synonym">Rana catesbeiana</name>
    <dbReference type="NCBI Taxonomy" id="8400"/>
    <lineage>
        <taxon>Eukaryota</taxon>
        <taxon>Metazoa</taxon>
        <taxon>Chordata</taxon>
        <taxon>Craniata</taxon>
        <taxon>Vertebrata</taxon>
        <taxon>Euteleostomi</taxon>
        <taxon>Amphibia</taxon>
        <taxon>Batrachia</taxon>
        <taxon>Anura</taxon>
        <taxon>Neobatrachia</taxon>
        <taxon>Ranoidea</taxon>
        <taxon>Ranidae</taxon>
        <taxon>Aquarana</taxon>
    </lineage>
</organism>
<evidence type="ECO:0000313" key="4">
    <source>
        <dbReference type="Proteomes" id="UP000228934"/>
    </source>
</evidence>
<reference evidence="4" key="1">
    <citation type="journal article" date="2017" name="Nat. Commun.">
        <title>The North American bullfrog draft genome provides insight into hormonal regulation of long noncoding RNA.</title>
        <authorList>
            <person name="Hammond S.A."/>
            <person name="Warren R.L."/>
            <person name="Vandervalk B.P."/>
            <person name="Kucuk E."/>
            <person name="Khan H."/>
            <person name="Gibb E.A."/>
            <person name="Pandoh P."/>
            <person name="Kirk H."/>
            <person name="Zhao Y."/>
            <person name="Jones M."/>
            <person name="Mungall A.J."/>
            <person name="Coope R."/>
            <person name="Pleasance S."/>
            <person name="Moore R.A."/>
            <person name="Holt R.A."/>
            <person name="Round J.M."/>
            <person name="Ohora S."/>
            <person name="Walle B.V."/>
            <person name="Veldhoen N."/>
            <person name="Helbing C.C."/>
            <person name="Birol I."/>
        </authorList>
    </citation>
    <scope>NUCLEOTIDE SEQUENCE [LARGE SCALE GENOMIC DNA]</scope>
</reference>
<keyword evidence="1" id="KW-0732">Signal</keyword>
<dbReference type="InterPro" id="IPR002861">
    <property type="entry name" value="Reeler_dom"/>
</dbReference>
<dbReference type="Pfam" id="PF02014">
    <property type="entry name" value="Reeler"/>
    <property type="match status" value="1"/>
</dbReference>
<feature type="signal peptide" evidence="1">
    <location>
        <begin position="1"/>
        <end position="21"/>
    </location>
</feature>
<feature type="chain" id="PRO_5013587375" evidence="1">
    <location>
        <begin position="22"/>
        <end position="205"/>
    </location>
</feature>
<dbReference type="GO" id="GO:0016020">
    <property type="term" value="C:membrane"/>
    <property type="evidence" value="ECO:0007669"/>
    <property type="project" value="TreeGrafter"/>
</dbReference>
<evidence type="ECO:0000256" key="1">
    <source>
        <dbReference type="SAM" id="SignalP"/>
    </source>
</evidence>
<dbReference type="EMBL" id="KV936252">
    <property type="protein sequence ID" value="PIO29874.1"/>
    <property type="molecule type" value="Genomic_DNA"/>
</dbReference>
<dbReference type="PANTHER" id="PTHR45828:SF32">
    <property type="entry name" value="SI:DKEY-251I10.2"/>
    <property type="match status" value="1"/>
</dbReference>
<dbReference type="PANTHER" id="PTHR45828">
    <property type="entry name" value="CYTOCHROME B561/FERRIC REDUCTASE TRANSMEMBRANE"/>
    <property type="match status" value="1"/>
</dbReference>
<evidence type="ECO:0000313" key="3">
    <source>
        <dbReference type="EMBL" id="PIO29874.1"/>
    </source>
</evidence>
<sequence length="205" mass="22281">MGQPNLSLLLVLLSFSTVTVCYPTGAPISACETMMPGHVGIFPQPKPAPYIIKTNSSSVKSGRPIQVQIVGPAYRGILLQTRTFAQTTLFGKWLQPPNNTKILACPKNPVGAITHANTNLKDQSTTYIWMPPDSGSPPVLFFIATVAEAYDKYWLGIQSAILYQYSVETSGVISGSIETSGANEITWATNIFTVTFLQFTKSLLF</sequence>
<name>A0A2G9RPT9_AQUCT</name>
<proteinExistence type="predicted"/>
<accession>A0A2G9RPT9</accession>
<dbReference type="InterPro" id="IPR042307">
    <property type="entry name" value="Reeler_sf"/>
</dbReference>